<reference evidence="4" key="1">
    <citation type="submission" date="2016-06" db="UniProtKB">
        <authorList>
            <consortium name="WormBaseParasite"/>
        </authorList>
    </citation>
    <scope>IDENTIFICATION</scope>
</reference>
<dbReference type="WBParaSite" id="GPUH_0000704701-mRNA-1">
    <property type="protein sequence ID" value="GPUH_0000704701-mRNA-1"/>
    <property type="gene ID" value="GPUH_0000704701"/>
</dbReference>
<dbReference type="AlphaFoldDB" id="A0A183DE97"/>
<dbReference type="EMBL" id="UYRT01017525">
    <property type="protein sequence ID" value="VDK56984.1"/>
    <property type="molecule type" value="Genomic_DNA"/>
</dbReference>
<organism evidence="4">
    <name type="scientific">Gongylonema pulchrum</name>
    <dbReference type="NCBI Taxonomy" id="637853"/>
    <lineage>
        <taxon>Eukaryota</taxon>
        <taxon>Metazoa</taxon>
        <taxon>Ecdysozoa</taxon>
        <taxon>Nematoda</taxon>
        <taxon>Chromadorea</taxon>
        <taxon>Rhabditida</taxon>
        <taxon>Spirurina</taxon>
        <taxon>Spiruromorpha</taxon>
        <taxon>Spiruroidea</taxon>
        <taxon>Gongylonematidae</taxon>
        <taxon>Gongylonema</taxon>
    </lineage>
</organism>
<accession>A0A183DE97</accession>
<keyword evidence="3" id="KW-1185">Reference proteome</keyword>
<dbReference type="Proteomes" id="UP000271098">
    <property type="component" value="Unassembled WGS sequence"/>
</dbReference>
<evidence type="ECO:0000313" key="3">
    <source>
        <dbReference type="Proteomes" id="UP000271098"/>
    </source>
</evidence>
<feature type="region of interest" description="Disordered" evidence="1">
    <location>
        <begin position="38"/>
        <end position="67"/>
    </location>
</feature>
<gene>
    <name evidence="2" type="ORF">GPUH_LOCUS7038</name>
</gene>
<name>A0A183DE97_9BILA</name>
<sequence length="85" mass="9335">MATPPILITVRSPKAADGFHHRILNSVSAFRVAHEPANASYAGASSDPEHNEQPPSTSPSRTSTEDNASVTGWYYFRRSFKKNSM</sequence>
<reference evidence="2 3" key="2">
    <citation type="submission" date="2018-11" db="EMBL/GenBank/DDBJ databases">
        <authorList>
            <consortium name="Pathogen Informatics"/>
        </authorList>
    </citation>
    <scope>NUCLEOTIDE SEQUENCE [LARGE SCALE GENOMIC DNA]</scope>
</reference>
<evidence type="ECO:0000313" key="4">
    <source>
        <dbReference type="WBParaSite" id="GPUH_0000704701-mRNA-1"/>
    </source>
</evidence>
<evidence type="ECO:0000313" key="2">
    <source>
        <dbReference type="EMBL" id="VDK56984.1"/>
    </source>
</evidence>
<protein>
    <submittedName>
        <fullName evidence="2 4">Uncharacterized protein</fullName>
    </submittedName>
</protein>
<proteinExistence type="predicted"/>
<evidence type="ECO:0000256" key="1">
    <source>
        <dbReference type="SAM" id="MobiDB-lite"/>
    </source>
</evidence>